<sequence length="317" mass="36529">MEKKKRVSVVIPAYNHERFIGPAVDSVLNQTWENLELIVVDDGSTDGTGDIVKSYSDPRLSYYYQENQDAFNTINRGMGLAKGEYITILNSDDIYTTDRLEKLVAIQQESNAACLFTDVLPISDAGTVFTDPDFGWNIWHRKNRVWFFACGDLYTAFLKGNFMVTTSNMFMTAEAVQRVGKFSALRYLHDYDYIFRMMLAFPGQVRYVDDEQLLYYRIHDGNTLGEAAITGRQQDLEVIQKYMLAALPDKQRRIAAAGTGRLLELRDELEQVRSDLSGQAEPSVRERLHLLLLAIKYKLRKKLHQYLDNFRELMQGR</sequence>
<organism evidence="2 3">
    <name type="scientific">Candidatus Electrothrix aarhusensis</name>
    <dbReference type="NCBI Taxonomy" id="1859131"/>
    <lineage>
        <taxon>Bacteria</taxon>
        <taxon>Pseudomonadati</taxon>
        <taxon>Thermodesulfobacteriota</taxon>
        <taxon>Desulfobulbia</taxon>
        <taxon>Desulfobulbales</taxon>
        <taxon>Desulfobulbaceae</taxon>
        <taxon>Candidatus Electrothrix</taxon>
    </lineage>
</organism>
<dbReference type="PANTHER" id="PTHR22916:SF3">
    <property type="entry name" value="UDP-GLCNAC:BETAGAL BETA-1,3-N-ACETYLGLUCOSAMINYLTRANSFERASE-LIKE PROTEIN 1"/>
    <property type="match status" value="1"/>
</dbReference>
<dbReference type="Gene3D" id="3.90.550.10">
    <property type="entry name" value="Spore Coat Polysaccharide Biosynthesis Protein SpsA, Chain A"/>
    <property type="match status" value="1"/>
</dbReference>
<dbReference type="Pfam" id="PF00535">
    <property type="entry name" value="Glycos_transf_2"/>
    <property type="match status" value="1"/>
</dbReference>
<dbReference type="GO" id="GO:0016758">
    <property type="term" value="F:hexosyltransferase activity"/>
    <property type="evidence" value="ECO:0007669"/>
    <property type="project" value="UniProtKB-ARBA"/>
</dbReference>
<comment type="caution">
    <text evidence="2">The sequence shown here is derived from an EMBL/GenBank/DDBJ whole genome shotgun (WGS) entry which is preliminary data.</text>
</comment>
<keyword evidence="3" id="KW-1185">Reference proteome</keyword>
<protein>
    <submittedName>
        <fullName evidence="2">Glycosyl transferase family 2</fullName>
    </submittedName>
</protein>
<dbReference type="Proteomes" id="UP000287853">
    <property type="component" value="Unassembled WGS sequence"/>
</dbReference>
<feature type="domain" description="Glycosyltransferase 2-like" evidence="1">
    <location>
        <begin position="8"/>
        <end position="134"/>
    </location>
</feature>
<dbReference type="InterPro" id="IPR029044">
    <property type="entry name" value="Nucleotide-diphossugar_trans"/>
</dbReference>
<dbReference type="SUPFAM" id="SSF53448">
    <property type="entry name" value="Nucleotide-diphospho-sugar transferases"/>
    <property type="match status" value="1"/>
</dbReference>
<dbReference type="InterPro" id="IPR001173">
    <property type="entry name" value="Glyco_trans_2-like"/>
</dbReference>
<name>A0A3S3RRB7_9BACT</name>
<keyword evidence="2" id="KW-0808">Transferase</keyword>
<dbReference type="PANTHER" id="PTHR22916">
    <property type="entry name" value="GLYCOSYLTRANSFERASE"/>
    <property type="match status" value="1"/>
</dbReference>
<proteinExistence type="predicted"/>
<dbReference type="EMBL" id="MTKO01000070">
    <property type="protein sequence ID" value="RWX46012.1"/>
    <property type="molecule type" value="Genomic_DNA"/>
</dbReference>
<evidence type="ECO:0000313" key="3">
    <source>
        <dbReference type="Proteomes" id="UP000287853"/>
    </source>
</evidence>
<reference evidence="2 3" key="1">
    <citation type="submission" date="2017-01" db="EMBL/GenBank/DDBJ databases">
        <title>The cable genome- insights into the physiology and evolution of filamentous bacteria capable of sulfide oxidation via long distance electron transfer.</title>
        <authorList>
            <person name="Schreiber L."/>
            <person name="Bjerg J.T."/>
            <person name="Boggild A."/>
            <person name="Van De Vossenberg J."/>
            <person name="Meysman F."/>
            <person name="Nielsen L.P."/>
            <person name="Schramm A."/>
            <person name="Kjeldsen K.U."/>
        </authorList>
    </citation>
    <scope>NUCLEOTIDE SEQUENCE [LARGE SCALE GENOMIC DNA]</scope>
    <source>
        <strain evidence="2">MCF</strain>
    </source>
</reference>
<gene>
    <name evidence="2" type="ORF">H206_00082</name>
</gene>
<accession>A0A3S3RRB7</accession>
<evidence type="ECO:0000313" key="2">
    <source>
        <dbReference type="EMBL" id="RWX46012.1"/>
    </source>
</evidence>
<evidence type="ECO:0000259" key="1">
    <source>
        <dbReference type="Pfam" id="PF00535"/>
    </source>
</evidence>
<dbReference type="AlphaFoldDB" id="A0A3S3RRB7"/>